<feature type="signal peptide" evidence="1">
    <location>
        <begin position="1"/>
        <end position="17"/>
    </location>
</feature>
<dbReference type="Gene3D" id="3.40.50.300">
    <property type="entry name" value="P-loop containing nucleotide triphosphate hydrolases"/>
    <property type="match status" value="1"/>
</dbReference>
<sequence length="635" mass="70764">MARWLVALLVVAAGVLALQRASFGAVHAAWTARYRPDPAELLLRADLDDDRQLSREEFALALARLAAPPLPPPRDEPPRDAAARVRIARGASAAAAAAAIASDNQSVPLNPPVSGRGNRLHGLPQCSLLLFWHIVKTGGTTMRTVLQRQAQLGHFEYLYTDSVTKPRWQLILHQLTQKVERRRTIIELHSEWGVGKSFYADVRALRAVYEPLGCRVTLATMLRNPIAHQFSWFNWRAANQIPFCLWSPPHNALSRQICGFGLPFTPPDERLRAIPVGTALSALEHFDVVGLMEKFDESLVLLADAAGLQYYPYSKLAANNKPRHPKAAKLLHKSMLRDAGLSREEQLFHLERVRWSEETLRAAREYNQVSVDHTRHVKTADCNFFPCDKKLAEAGGQYSPAMCATDPPAMWLHRLLNRTSVDRALYAAAVRKLDAQLQAMALRGVPMAARLEELRDSVADVQQRRKEQLDKARGFCGLMLCGDQLRSCVGCLPNPVPGLEPCWPSWEDQFTPDERKLWCKRSWTHSGYDAEEIKAHTYPKVSPIPCWQTCWEVMVNSSRDPHGKAPTCLTDGAPDVKGGPVGKACEGREVHCTPGCAAAPTHASLALFWKDWQRLHHSAAQLQALNLGRPFENGG</sequence>
<evidence type="ECO:0000313" key="3">
    <source>
        <dbReference type="Proteomes" id="UP001515480"/>
    </source>
</evidence>
<dbReference type="PROSITE" id="PS00018">
    <property type="entry name" value="EF_HAND_1"/>
    <property type="match status" value="1"/>
</dbReference>
<evidence type="ECO:0008006" key="4">
    <source>
        <dbReference type="Google" id="ProtNLM"/>
    </source>
</evidence>
<gene>
    <name evidence="2" type="ORF">AB1Y20_003046</name>
</gene>
<keyword evidence="1" id="KW-0732">Signal</keyword>
<protein>
    <recommendedName>
        <fullName evidence="4">EF-hand domain-containing protein</fullName>
    </recommendedName>
</protein>
<evidence type="ECO:0000256" key="1">
    <source>
        <dbReference type="SAM" id="SignalP"/>
    </source>
</evidence>
<reference evidence="2 3" key="1">
    <citation type="journal article" date="2024" name="Science">
        <title>Giant polyketide synthase enzymes in the biosynthesis of giant marine polyether toxins.</title>
        <authorList>
            <person name="Fallon T.R."/>
            <person name="Shende V.V."/>
            <person name="Wierzbicki I.H."/>
            <person name="Pendleton A.L."/>
            <person name="Watervoot N.F."/>
            <person name="Auber R.P."/>
            <person name="Gonzalez D.J."/>
            <person name="Wisecaver J.H."/>
            <person name="Moore B.S."/>
        </authorList>
    </citation>
    <scope>NUCLEOTIDE SEQUENCE [LARGE SCALE GENOMIC DNA]</scope>
    <source>
        <strain evidence="2 3">12B1</strain>
    </source>
</reference>
<dbReference type="Proteomes" id="UP001515480">
    <property type="component" value="Unassembled WGS sequence"/>
</dbReference>
<evidence type="ECO:0000313" key="2">
    <source>
        <dbReference type="EMBL" id="KAL1518762.1"/>
    </source>
</evidence>
<proteinExistence type="predicted"/>
<organism evidence="2 3">
    <name type="scientific">Prymnesium parvum</name>
    <name type="common">Toxic golden alga</name>
    <dbReference type="NCBI Taxonomy" id="97485"/>
    <lineage>
        <taxon>Eukaryota</taxon>
        <taxon>Haptista</taxon>
        <taxon>Haptophyta</taxon>
        <taxon>Prymnesiophyceae</taxon>
        <taxon>Prymnesiales</taxon>
        <taxon>Prymnesiaceae</taxon>
        <taxon>Prymnesium</taxon>
    </lineage>
</organism>
<dbReference type="AlphaFoldDB" id="A0AB34JC46"/>
<accession>A0AB34JC46</accession>
<dbReference type="InterPro" id="IPR018247">
    <property type="entry name" value="EF_Hand_1_Ca_BS"/>
</dbReference>
<dbReference type="InterPro" id="IPR027417">
    <property type="entry name" value="P-loop_NTPase"/>
</dbReference>
<feature type="chain" id="PRO_5044346561" description="EF-hand domain-containing protein" evidence="1">
    <location>
        <begin position="18"/>
        <end position="635"/>
    </location>
</feature>
<name>A0AB34JC46_PRYPA</name>
<comment type="caution">
    <text evidence="2">The sequence shown here is derived from an EMBL/GenBank/DDBJ whole genome shotgun (WGS) entry which is preliminary data.</text>
</comment>
<keyword evidence="3" id="KW-1185">Reference proteome</keyword>
<dbReference type="EMBL" id="JBGBPQ010000010">
    <property type="protein sequence ID" value="KAL1518762.1"/>
    <property type="molecule type" value="Genomic_DNA"/>
</dbReference>